<keyword evidence="2" id="KW-1185">Reference proteome</keyword>
<dbReference type="EMBL" id="CAJNDS010002335">
    <property type="protein sequence ID" value="CAE7437971.1"/>
    <property type="molecule type" value="Genomic_DNA"/>
</dbReference>
<name>A0A812RH31_9DINO</name>
<gene>
    <name evidence="1" type="ORF">SNAT2548_LOCUS23804</name>
</gene>
<sequence length="156" mass="17358">MGGVSSAISGGKKLANLIFSRGKSKVDRDKFDRAFSKYPPTPSRTWGFQNSNAALYANDSWFSAQKRIRLSDINRFLGIRPYPGKPAGKAFLPGDYNLVWGNPERHSWSTAEDQNYSLQFSRQQHHDVGTAGALCVATLPGHAPSRGRRRELSDFL</sequence>
<dbReference type="AlphaFoldDB" id="A0A812RH31"/>
<protein>
    <submittedName>
        <fullName evidence="1">Uncharacterized protein</fullName>
    </submittedName>
</protein>
<evidence type="ECO:0000313" key="2">
    <source>
        <dbReference type="Proteomes" id="UP000604046"/>
    </source>
</evidence>
<evidence type="ECO:0000313" key="1">
    <source>
        <dbReference type="EMBL" id="CAE7437971.1"/>
    </source>
</evidence>
<dbReference type="OrthoDB" id="406346at2759"/>
<comment type="caution">
    <text evidence="1">The sequence shown here is derived from an EMBL/GenBank/DDBJ whole genome shotgun (WGS) entry which is preliminary data.</text>
</comment>
<dbReference type="Proteomes" id="UP000604046">
    <property type="component" value="Unassembled WGS sequence"/>
</dbReference>
<proteinExistence type="predicted"/>
<organism evidence="1 2">
    <name type="scientific">Symbiodinium natans</name>
    <dbReference type="NCBI Taxonomy" id="878477"/>
    <lineage>
        <taxon>Eukaryota</taxon>
        <taxon>Sar</taxon>
        <taxon>Alveolata</taxon>
        <taxon>Dinophyceae</taxon>
        <taxon>Suessiales</taxon>
        <taxon>Symbiodiniaceae</taxon>
        <taxon>Symbiodinium</taxon>
    </lineage>
</organism>
<reference evidence="1" key="1">
    <citation type="submission" date="2021-02" db="EMBL/GenBank/DDBJ databases">
        <authorList>
            <person name="Dougan E. K."/>
            <person name="Rhodes N."/>
            <person name="Thang M."/>
            <person name="Chan C."/>
        </authorList>
    </citation>
    <scope>NUCLEOTIDE SEQUENCE</scope>
</reference>
<accession>A0A812RH31</accession>